<dbReference type="GO" id="GO:0003688">
    <property type="term" value="F:DNA replication origin binding"/>
    <property type="evidence" value="ECO:0007669"/>
    <property type="project" value="TreeGrafter"/>
</dbReference>
<evidence type="ECO:0000259" key="11">
    <source>
        <dbReference type="Pfam" id="PF13191"/>
    </source>
</evidence>
<dbReference type="PANTHER" id="PTHR12087:SF0">
    <property type="entry name" value="ORIGIN RECOGNITION COMPLEX SUBUNIT 4"/>
    <property type="match status" value="1"/>
</dbReference>
<dbReference type="InterPro" id="IPR027417">
    <property type="entry name" value="P-loop_NTPase"/>
</dbReference>
<feature type="domain" description="Origin recognition complex subunit 4 C-terminal" evidence="12">
    <location>
        <begin position="235"/>
        <end position="422"/>
    </location>
</feature>
<evidence type="ECO:0000259" key="12">
    <source>
        <dbReference type="Pfam" id="PF14629"/>
    </source>
</evidence>
<name>A0A913WRP0_EXADI</name>
<dbReference type="EnsemblMetazoa" id="XM_021037434.2">
    <property type="protein sequence ID" value="XP_020893093.1"/>
    <property type="gene ID" value="LOC110232267"/>
</dbReference>
<protein>
    <recommendedName>
        <fullName evidence="3 9">Origin recognition complex subunit 4</fullName>
    </recommendedName>
</protein>
<dbReference type="PANTHER" id="PTHR12087">
    <property type="entry name" value="ORIGIN RECOGNITION COMPLEX SUBUNIT 4"/>
    <property type="match status" value="1"/>
</dbReference>
<dbReference type="GeneID" id="110232267"/>
<sequence>MLMSRKKAKNIPTPPEPDKISSEDVHEAVNVIRSRLFKGEPPEELHGLSESISQLKSLLSRCAEYGESNSVLLVGPRGSGKTLVLQTVLKDVCKLKTVKDNILKVYLNGLVHTDDRLAMLDITRQLKLENVVGDRVFGSSAENLAFLLDSLKSGGHESQSILFVLDEFDLFVHHKNQTLLYNLFDVSQSAQTPICVIGLTCRLDVVELLEKRVKSRFSHRQIHLFNSSSFGEYLEIVRSVLSLPSTFPNKKFQKTWNDELEALIESSEAQEVLRQQFNITKDIRSLHNLLILPVCSLNIDHPFLTPADIQKSRKDHCIDHKQTMLHGLSVLELCLIIAMKHLLTTFQGDPFNFEMIFKEYKRFTQRSGHSAQSFDKDVVFKAFEHLLALELIKPVDGAWKHVQKEYRLVTLLLSTNQIMEAIDNYPECPTDVRHWATSNLE</sequence>
<accession>A0A913WRP0</accession>
<comment type="similarity">
    <text evidence="2 9">Belongs to the ORC4 family.</text>
</comment>
<evidence type="ECO:0000256" key="6">
    <source>
        <dbReference type="ARBA" id="ARBA00022840"/>
    </source>
</evidence>
<dbReference type="Pfam" id="PF14629">
    <property type="entry name" value="ORC4_C"/>
    <property type="match status" value="1"/>
</dbReference>
<evidence type="ECO:0000313" key="14">
    <source>
        <dbReference type="Proteomes" id="UP000887567"/>
    </source>
</evidence>
<comment type="function">
    <text evidence="9">Component of the origin recognition complex (ORC) that binds origins of replication.</text>
</comment>
<keyword evidence="8 9" id="KW-0539">Nucleus</keyword>
<dbReference type="InterPro" id="IPR041664">
    <property type="entry name" value="AAA_16"/>
</dbReference>
<evidence type="ECO:0000256" key="9">
    <source>
        <dbReference type="PIRNR" id="PIRNR007858"/>
    </source>
</evidence>
<dbReference type="Pfam" id="PF13191">
    <property type="entry name" value="AAA_16"/>
    <property type="match status" value="1"/>
</dbReference>
<dbReference type="AlphaFoldDB" id="A0A913WRP0"/>
<keyword evidence="7 9" id="KW-0238">DNA-binding</keyword>
<dbReference type="InterPro" id="IPR016527">
    <property type="entry name" value="ORC4"/>
</dbReference>
<dbReference type="RefSeq" id="XP_020893093.1">
    <property type="nucleotide sequence ID" value="XM_021037434.2"/>
</dbReference>
<evidence type="ECO:0000256" key="1">
    <source>
        <dbReference type="ARBA" id="ARBA00004123"/>
    </source>
</evidence>
<evidence type="ECO:0000256" key="7">
    <source>
        <dbReference type="ARBA" id="ARBA00023125"/>
    </source>
</evidence>
<feature type="region of interest" description="Disordered" evidence="10">
    <location>
        <begin position="1"/>
        <end position="23"/>
    </location>
</feature>
<evidence type="ECO:0000256" key="8">
    <source>
        <dbReference type="ARBA" id="ARBA00023242"/>
    </source>
</evidence>
<evidence type="ECO:0000313" key="13">
    <source>
        <dbReference type="EnsemblMetazoa" id="XP_020893093.1"/>
    </source>
</evidence>
<dbReference type="GO" id="GO:0005737">
    <property type="term" value="C:cytoplasm"/>
    <property type="evidence" value="ECO:0007669"/>
    <property type="project" value="UniProtKB-ARBA"/>
</dbReference>
<proteinExistence type="inferred from homology"/>
<dbReference type="Proteomes" id="UP000887567">
    <property type="component" value="Unplaced"/>
</dbReference>
<dbReference type="OrthoDB" id="343623at2759"/>
<evidence type="ECO:0000256" key="5">
    <source>
        <dbReference type="ARBA" id="ARBA00022741"/>
    </source>
</evidence>
<dbReference type="GO" id="GO:0005664">
    <property type="term" value="C:nuclear origin of replication recognition complex"/>
    <property type="evidence" value="ECO:0007669"/>
    <property type="project" value="TreeGrafter"/>
</dbReference>
<dbReference type="FunFam" id="3.40.50.300:FF:000649">
    <property type="entry name" value="Origin recognition complex subunit 4"/>
    <property type="match status" value="1"/>
</dbReference>
<comment type="subcellular location">
    <subcellularLocation>
        <location evidence="1 9">Nucleus</location>
    </subcellularLocation>
</comment>
<evidence type="ECO:0000256" key="2">
    <source>
        <dbReference type="ARBA" id="ARBA00005334"/>
    </source>
</evidence>
<dbReference type="GO" id="GO:0005524">
    <property type="term" value="F:ATP binding"/>
    <property type="evidence" value="ECO:0007669"/>
    <property type="project" value="UniProtKB-KW"/>
</dbReference>
<dbReference type="Gene3D" id="3.40.50.300">
    <property type="entry name" value="P-loop containing nucleotide triphosphate hydrolases"/>
    <property type="match status" value="1"/>
</dbReference>
<feature type="domain" description="Orc1-like AAA ATPase" evidence="11">
    <location>
        <begin position="47"/>
        <end position="197"/>
    </location>
</feature>
<evidence type="ECO:0000256" key="4">
    <source>
        <dbReference type="ARBA" id="ARBA00022705"/>
    </source>
</evidence>
<dbReference type="OMA" id="AFTFQRN"/>
<evidence type="ECO:0000256" key="3">
    <source>
        <dbReference type="ARBA" id="ARBA00019083"/>
    </source>
</evidence>
<dbReference type="GO" id="GO:0006270">
    <property type="term" value="P:DNA replication initiation"/>
    <property type="evidence" value="ECO:0007669"/>
    <property type="project" value="TreeGrafter"/>
</dbReference>
<organism evidence="13 14">
    <name type="scientific">Exaiptasia diaphana</name>
    <name type="common">Tropical sea anemone</name>
    <name type="synonym">Aiptasia pulchella</name>
    <dbReference type="NCBI Taxonomy" id="2652724"/>
    <lineage>
        <taxon>Eukaryota</taxon>
        <taxon>Metazoa</taxon>
        <taxon>Cnidaria</taxon>
        <taxon>Anthozoa</taxon>
        <taxon>Hexacorallia</taxon>
        <taxon>Actiniaria</taxon>
        <taxon>Aiptasiidae</taxon>
        <taxon>Exaiptasia</taxon>
    </lineage>
</organism>
<reference evidence="13" key="1">
    <citation type="submission" date="2022-11" db="UniProtKB">
        <authorList>
            <consortium name="EnsemblMetazoa"/>
        </authorList>
    </citation>
    <scope>IDENTIFICATION</scope>
</reference>
<dbReference type="KEGG" id="epa:110232267"/>
<keyword evidence="4 9" id="KW-0235">DNA replication</keyword>
<dbReference type="InterPro" id="IPR032705">
    <property type="entry name" value="ORC4_C"/>
</dbReference>
<evidence type="ECO:0000256" key="10">
    <source>
        <dbReference type="SAM" id="MobiDB-lite"/>
    </source>
</evidence>
<dbReference type="SUPFAM" id="SSF52540">
    <property type="entry name" value="P-loop containing nucleoside triphosphate hydrolases"/>
    <property type="match status" value="1"/>
</dbReference>
<dbReference type="CDD" id="cd00009">
    <property type="entry name" value="AAA"/>
    <property type="match status" value="1"/>
</dbReference>
<dbReference type="PIRSF" id="PIRSF007858">
    <property type="entry name" value="ORC4"/>
    <property type="match status" value="1"/>
</dbReference>
<keyword evidence="14" id="KW-1185">Reference proteome</keyword>
<keyword evidence="5" id="KW-0547">Nucleotide-binding</keyword>
<keyword evidence="6" id="KW-0067">ATP-binding</keyword>